<sequence>MNSPTDFLIKKTSTIQPICSIEKIVPFGVEVVFRDENPVSKVRSVGWSIKALTFEPYSDALRGLDPNTGRVKITCNYFQLISEVSVDIKKDHSLLPGSPIESPCQPVTFTLPKIWKSHTSHPNQVPHHADLPHNNGSPSSETSHSVRQSEQYNHVPFYDTAPINISLEQKKWQKDMKLEYDSSINHNKGDLVTWTPNGTQVIGVMLCLTEKQNERGEINQ</sequence>
<evidence type="ECO:0000256" key="1">
    <source>
        <dbReference type="SAM" id="MobiDB-lite"/>
    </source>
</evidence>
<name>A0A9Q3GW13_9BASI</name>
<accession>A0A9Q3GW13</accession>
<dbReference type="AlphaFoldDB" id="A0A9Q3GW13"/>
<evidence type="ECO:0000313" key="2">
    <source>
        <dbReference type="EMBL" id="MBW0481482.1"/>
    </source>
</evidence>
<protein>
    <submittedName>
        <fullName evidence="2">Uncharacterized protein</fullName>
    </submittedName>
</protein>
<comment type="caution">
    <text evidence="2">The sequence shown here is derived from an EMBL/GenBank/DDBJ whole genome shotgun (WGS) entry which is preliminary data.</text>
</comment>
<evidence type="ECO:0000313" key="3">
    <source>
        <dbReference type="Proteomes" id="UP000765509"/>
    </source>
</evidence>
<reference evidence="2" key="1">
    <citation type="submission" date="2021-03" db="EMBL/GenBank/DDBJ databases">
        <title>Draft genome sequence of rust myrtle Austropuccinia psidii MF-1, a brazilian biotype.</title>
        <authorList>
            <person name="Quecine M.C."/>
            <person name="Pachon D.M.R."/>
            <person name="Bonatelli M.L."/>
            <person name="Correr F.H."/>
            <person name="Franceschini L.M."/>
            <person name="Leite T.F."/>
            <person name="Margarido G.R.A."/>
            <person name="Almeida C.A."/>
            <person name="Ferrarezi J.A."/>
            <person name="Labate C.A."/>
        </authorList>
    </citation>
    <scope>NUCLEOTIDE SEQUENCE</scope>
    <source>
        <strain evidence="2">MF-1</strain>
    </source>
</reference>
<gene>
    <name evidence="2" type="ORF">O181_021197</name>
</gene>
<dbReference type="Proteomes" id="UP000765509">
    <property type="component" value="Unassembled WGS sequence"/>
</dbReference>
<feature type="compositionally biased region" description="Polar residues" evidence="1">
    <location>
        <begin position="134"/>
        <end position="149"/>
    </location>
</feature>
<organism evidence="2 3">
    <name type="scientific">Austropuccinia psidii MF-1</name>
    <dbReference type="NCBI Taxonomy" id="1389203"/>
    <lineage>
        <taxon>Eukaryota</taxon>
        <taxon>Fungi</taxon>
        <taxon>Dikarya</taxon>
        <taxon>Basidiomycota</taxon>
        <taxon>Pucciniomycotina</taxon>
        <taxon>Pucciniomycetes</taxon>
        <taxon>Pucciniales</taxon>
        <taxon>Sphaerophragmiaceae</taxon>
        <taxon>Austropuccinia</taxon>
    </lineage>
</organism>
<feature type="region of interest" description="Disordered" evidence="1">
    <location>
        <begin position="119"/>
        <end position="149"/>
    </location>
</feature>
<keyword evidence="3" id="KW-1185">Reference proteome</keyword>
<proteinExistence type="predicted"/>
<dbReference type="EMBL" id="AVOT02006409">
    <property type="protein sequence ID" value="MBW0481482.1"/>
    <property type="molecule type" value="Genomic_DNA"/>
</dbReference>